<accession>A0A1D3L3F3</accession>
<dbReference type="RefSeq" id="WP_071907179.1">
    <property type="nucleotide sequence ID" value="NZ_LT607756.1"/>
</dbReference>
<dbReference type="GO" id="GO:0015920">
    <property type="term" value="P:lipopolysaccharide transport"/>
    <property type="evidence" value="ECO:0007669"/>
    <property type="project" value="TreeGrafter"/>
</dbReference>
<keyword evidence="4" id="KW-0997">Cell inner membrane</keyword>
<protein>
    <submittedName>
        <fullName evidence="10">O-antigen export system permease protein RfbA</fullName>
    </submittedName>
</protein>
<dbReference type="AlphaFoldDB" id="A0A1D3L3F3"/>
<feature type="transmembrane region" description="Helical" evidence="8">
    <location>
        <begin position="112"/>
        <end position="136"/>
    </location>
</feature>
<dbReference type="PRINTS" id="PR00164">
    <property type="entry name" value="ABC2TRNSPORT"/>
</dbReference>
<dbReference type="PANTHER" id="PTHR30413:SF8">
    <property type="entry name" value="TRANSPORT PERMEASE PROTEIN"/>
    <property type="match status" value="1"/>
</dbReference>
<proteinExistence type="predicted"/>
<evidence type="ECO:0000256" key="1">
    <source>
        <dbReference type="ARBA" id="ARBA00004429"/>
    </source>
</evidence>
<name>A0A1D3L3F3_9EURY</name>
<evidence type="ECO:0000256" key="7">
    <source>
        <dbReference type="ARBA" id="ARBA00023136"/>
    </source>
</evidence>
<dbReference type="InterPro" id="IPR013525">
    <property type="entry name" value="ABC2_TM"/>
</dbReference>
<feature type="transmembrane region" description="Helical" evidence="8">
    <location>
        <begin position="180"/>
        <end position="201"/>
    </location>
</feature>
<keyword evidence="5 8" id="KW-0812">Transmembrane</keyword>
<feature type="domain" description="ABC transmembrane type-2" evidence="9">
    <location>
        <begin position="39"/>
        <end position="257"/>
    </location>
</feature>
<evidence type="ECO:0000256" key="5">
    <source>
        <dbReference type="ARBA" id="ARBA00022692"/>
    </source>
</evidence>
<evidence type="ECO:0000313" key="10">
    <source>
        <dbReference type="EMBL" id="SCG86083.1"/>
    </source>
</evidence>
<evidence type="ECO:0000256" key="4">
    <source>
        <dbReference type="ARBA" id="ARBA00022519"/>
    </source>
</evidence>
<dbReference type="EMBL" id="LT607756">
    <property type="protein sequence ID" value="SCG86083.1"/>
    <property type="molecule type" value="Genomic_DNA"/>
</dbReference>
<dbReference type="PATRIC" id="fig|129848.4.peg.1560"/>
<dbReference type="GO" id="GO:0043190">
    <property type="term" value="C:ATP-binding cassette (ABC) transporter complex"/>
    <property type="evidence" value="ECO:0007669"/>
    <property type="project" value="InterPro"/>
</dbReference>
<feature type="transmembrane region" description="Helical" evidence="8">
    <location>
        <begin position="236"/>
        <end position="255"/>
    </location>
</feature>
<dbReference type="GO" id="GO:0140359">
    <property type="term" value="F:ABC-type transporter activity"/>
    <property type="evidence" value="ECO:0007669"/>
    <property type="project" value="InterPro"/>
</dbReference>
<organism evidence="10 11">
    <name type="scientific">Methanobacterium congolense</name>
    <dbReference type="NCBI Taxonomy" id="118062"/>
    <lineage>
        <taxon>Archaea</taxon>
        <taxon>Methanobacteriati</taxon>
        <taxon>Methanobacteriota</taxon>
        <taxon>Methanomada group</taxon>
        <taxon>Methanobacteria</taxon>
        <taxon>Methanobacteriales</taxon>
        <taxon>Methanobacteriaceae</taxon>
        <taxon>Methanobacterium</taxon>
    </lineage>
</organism>
<gene>
    <name evidence="10" type="primary">rfbA</name>
    <name evidence="10" type="ORF">MCBB_1528</name>
</gene>
<dbReference type="InterPro" id="IPR047817">
    <property type="entry name" value="ABC2_TM_bact-type"/>
</dbReference>
<dbReference type="PROSITE" id="PS51012">
    <property type="entry name" value="ABC_TM2"/>
    <property type="match status" value="1"/>
</dbReference>
<evidence type="ECO:0000256" key="3">
    <source>
        <dbReference type="ARBA" id="ARBA00022475"/>
    </source>
</evidence>
<reference evidence="10 11" key="1">
    <citation type="submission" date="2016-08" db="EMBL/GenBank/DDBJ databases">
        <authorList>
            <person name="Seilhamer J.J."/>
        </authorList>
    </citation>
    <scope>NUCLEOTIDE SEQUENCE [LARGE SCALE GENOMIC DNA]</scope>
    <source>
        <strain evidence="10">Buetzberg</strain>
    </source>
</reference>
<keyword evidence="11" id="KW-1185">Reference proteome</keyword>
<dbReference type="Pfam" id="PF01061">
    <property type="entry name" value="ABC2_membrane"/>
    <property type="match status" value="1"/>
</dbReference>
<dbReference type="STRING" id="118062.MCBB_1528"/>
<keyword evidence="3" id="KW-1003">Cell membrane</keyword>
<feature type="transmembrane region" description="Helical" evidence="8">
    <location>
        <begin position="38"/>
        <end position="64"/>
    </location>
</feature>
<evidence type="ECO:0000256" key="6">
    <source>
        <dbReference type="ARBA" id="ARBA00022989"/>
    </source>
</evidence>
<evidence type="ECO:0000256" key="8">
    <source>
        <dbReference type="SAM" id="Phobius"/>
    </source>
</evidence>
<dbReference type="PANTHER" id="PTHR30413">
    <property type="entry name" value="INNER MEMBRANE TRANSPORT PERMEASE"/>
    <property type="match status" value="1"/>
</dbReference>
<sequence>MIVSDIFQHRFIINFSKYRYLLSELIKRDIKIKYRRSVIGIFWSFLNPLLTMVVLTIIFSTIFAMKIENFPVYFLTGKIVFDFYSQGSKAAMLSIRSNASIIKKIYVPKYMYSLGVTFSNFVTFLLSLIVLFGVMIATNAGFTWYALSAVIPIFLLLMFTIGAGLLLATLTVFFRDIEHLYGVFITLLMYGSAIFYPASIIPQKYQIFLELNPVYAIISLCRDSFLYGKAFDPTTLLFATVCSVGILVLGVILFYKYQDKFILYI</sequence>
<dbReference type="Proteomes" id="UP000094707">
    <property type="component" value="Chromosome I"/>
</dbReference>
<dbReference type="KEGG" id="mcub:MCBB_1528"/>
<feature type="transmembrane region" description="Helical" evidence="8">
    <location>
        <begin position="142"/>
        <end position="168"/>
    </location>
</feature>
<feature type="transmembrane region" description="Helical" evidence="8">
    <location>
        <begin position="70"/>
        <end position="91"/>
    </location>
</feature>
<dbReference type="InterPro" id="IPR000412">
    <property type="entry name" value="ABC_2_transport"/>
</dbReference>
<evidence type="ECO:0000259" key="9">
    <source>
        <dbReference type="PROSITE" id="PS51012"/>
    </source>
</evidence>
<comment type="subcellular location">
    <subcellularLocation>
        <location evidence="1">Cell inner membrane</location>
        <topology evidence="1">Multi-pass membrane protein</topology>
    </subcellularLocation>
</comment>
<dbReference type="GeneID" id="30412369"/>
<evidence type="ECO:0000313" key="11">
    <source>
        <dbReference type="Proteomes" id="UP000094707"/>
    </source>
</evidence>
<keyword evidence="6 8" id="KW-1133">Transmembrane helix</keyword>
<keyword evidence="7 8" id="KW-0472">Membrane</keyword>
<evidence type="ECO:0000256" key="2">
    <source>
        <dbReference type="ARBA" id="ARBA00022448"/>
    </source>
</evidence>
<keyword evidence="2" id="KW-0813">Transport</keyword>